<name>A0A2A5JI09_RHOSG</name>
<protein>
    <submittedName>
        <fullName evidence="5">Acyl-CoA synthetase</fullName>
    </submittedName>
</protein>
<dbReference type="InterPro" id="IPR025110">
    <property type="entry name" value="AMP-bd_C"/>
</dbReference>
<dbReference type="Pfam" id="PF00501">
    <property type="entry name" value="AMP-binding"/>
    <property type="match status" value="1"/>
</dbReference>
<accession>A0A2A5JI09</accession>
<evidence type="ECO:0000259" key="3">
    <source>
        <dbReference type="Pfam" id="PF00501"/>
    </source>
</evidence>
<dbReference type="InterPro" id="IPR050237">
    <property type="entry name" value="ATP-dep_AMP-bd_enzyme"/>
</dbReference>
<evidence type="ECO:0000313" key="5">
    <source>
        <dbReference type="EMBL" id="PCK29230.1"/>
    </source>
</evidence>
<dbReference type="FunFam" id="3.30.300.30:FF:000008">
    <property type="entry name" value="2,3-dihydroxybenzoate-AMP ligase"/>
    <property type="match status" value="1"/>
</dbReference>
<dbReference type="EMBL" id="NOVD01000001">
    <property type="protein sequence ID" value="PCK29230.1"/>
    <property type="molecule type" value="Genomic_DNA"/>
</dbReference>
<keyword evidence="2" id="KW-0436">Ligase</keyword>
<organism evidence="5 6">
    <name type="scientific">Rhodococcus qingshengii</name>
    <dbReference type="NCBI Taxonomy" id="334542"/>
    <lineage>
        <taxon>Bacteria</taxon>
        <taxon>Bacillati</taxon>
        <taxon>Actinomycetota</taxon>
        <taxon>Actinomycetes</taxon>
        <taxon>Mycobacteriales</taxon>
        <taxon>Nocardiaceae</taxon>
        <taxon>Rhodococcus</taxon>
        <taxon>Rhodococcus erythropolis group</taxon>
    </lineage>
</organism>
<dbReference type="InterPro" id="IPR045851">
    <property type="entry name" value="AMP-bd_C_sf"/>
</dbReference>
<dbReference type="InterPro" id="IPR042099">
    <property type="entry name" value="ANL_N_sf"/>
</dbReference>
<dbReference type="PANTHER" id="PTHR43767:SF1">
    <property type="entry name" value="NONRIBOSOMAL PEPTIDE SYNTHASE PES1 (EUROFUNG)-RELATED"/>
    <property type="match status" value="1"/>
</dbReference>
<evidence type="ECO:0000313" key="6">
    <source>
        <dbReference type="Proteomes" id="UP000230886"/>
    </source>
</evidence>
<evidence type="ECO:0000256" key="2">
    <source>
        <dbReference type="ARBA" id="ARBA00022598"/>
    </source>
</evidence>
<evidence type="ECO:0000256" key="1">
    <source>
        <dbReference type="ARBA" id="ARBA00006432"/>
    </source>
</evidence>
<dbReference type="PROSITE" id="PS00455">
    <property type="entry name" value="AMP_BINDING"/>
    <property type="match status" value="1"/>
</dbReference>
<proteinExistence type="inferred from homology"/>
<sequence length="549" mass="59335">MTYEDRPWLALYRNDVPPDIDVEQPTTLEMLAAAVRSDPDATAVKYFDGQLSFAELDQQSDALARALRAGGLTKGDRVALFLQNVPQFVLALAGIWKAGGVAVSINPMSRERELGYQLEDSGAAVLIALEGLYESVGRNVVSDSPVRRVITTSELEYQSRNDPRIFDGIVKKDLGTDDLATLIDQHRLGDPITTDAAPEDIAVLTYTSGTTGPPKGAMTSHANMTFNAQVYRDWLGLTPKDTVLGVAPLFHITGLIGHIGVSVLARMPLVLAYRFQPEVMLDAIREHRPTFTVGAITAFTALLNTPGCAPEDFTSMRLLYSGGAPISPTAAEAVRAMTGAALHNIYGLTETTSPTHAVPVGADTPVDPTSGALSVGVPVPNTVVRIEDEGGAVLPIGEIGELVVRGPQVVRGYWNKPEESASAIRDGWFHTGDVGFMDEAGWFYVVDRKKDMIIASGYKVWPREVEDVLAEHPAVREAAVVGIADEYRGETVKAFVSLVAGASVTPEDLIDHCKQRMAAYKYPRSVVLVEELPKTVTGKILRRELRTTS</sequence>
<evidence type="ECO:0000259" key="4">
    <source>
        <dbReference type="Pfam" id="PF13193"/>
    </source>
</evidence>
<dbReference type="Proteomes" id="UP000230886">
    <property type="component" value="Unassembled WGS sequence"/>
</dbReference>
<comment type="caution">
    <text evidence="5">The sequence shown here is derived from an EMBL/GenBank/DDBJ whole genome shotgun (WGS) entry which is preliminary data.</text>
</comment>
<feature type="domain" description="AMP-binding enzyme C-terminal" evidence="4">
    <location>
        <begin position="464"/>
        <end position="539"/>
    </location>
</feature>
<dbReference type="PANTHER" id="PTHR43767">
    <property type="entry name" value="LONG-CHAIN-FATTY-ACID--COA LIGASE"/>
    <property type="match status" value="1"/>
</dbReference>
<dbReference type="GO" id="GO:0016878">
    <property type="term" value="F:acid-thiol ligase activity"/>
    <property type="evidence" value="ECO:0007669"/>
    <property type="project" value="UniProtKB-ARBA"/>
</dbReference>
<dbReference type="InterPro" id="IPR020845">
    <property type="entry name" value="AMP-binding_CS"/>
</dbReference>
<dbReference type="Gene3D" id="3.30.300.30">
    <property type="match status" value="1"/>
</dbReference>
<dbReference type="RefSeq" id="WP_099696857.1">
    <property type="nucleotide sequence ID" value="NZ_NOVD01000001.1"/>
</dbReference>
<dbReference type="CDD" id="cd05936">
    <property type="entry name" value="FC-FACS_FadD_like"/>
    <property type="match status" value="1"/>
</dbReference>
<reference evidence="5 6" key="1">
    <citation type="submission" date="2017-07" db="EMBL/GenBank/DDBJ databases">
        <title>Draft sequence of Rhodococcus enclensis 23b-28.</title>
        <authorList>
            <person name="Besaury L."/>
            <person name="Sancelme M."/>
            <person name="Amato P."/>
            <person name="Lallement A."/>
            <person name="Delort A.-M."/>
        </authorList>
    </citation>
    <scope>NUCLEOTIDE SEQUENCE [LARGE SCALE GENOMIC DNA]</scope>
    <source>
        <strain evidence="5 6">23b-28</strain>
    </source>
</reference>
<dbReference type="Gene3D" id="3.40.50.12780">
    <property type="entry name" value="N-terminal domain of ligase-like"/>
    <property type="match status" value="1"/>
</dbReference>
<dbReference type="SUPFAM" id="SSF56801">
    <property type="entry name" value="Acetyl-CoA synthetase-like"/>
    <property type="match status" value="1"/>
</dbReference>
<dbReference type="Pfam" id="PF13193">
    <property type="entry name" value="AMP-binding_C"/>
    <property type="match status" value="1"/>
</dbReference>
<gene>
    <name evidence="5" type="ORF">CHR55_02270</name>
</gene>
<dbReference type="InterPro" id="IPR000873">
    <property type="entry name" value="AMP-dep_synth/lig_dom"/>
</dbReference>
<feature type="domain" description="AMP-dependent synthetase/ligase" evidence="3">
    <location>
        <begin position="33"/>
        <end position="414"/>
    </location>
</feature>
<dbReference type="AlphaFoldDB" id="A0A2A5JI09"/>
<comment type="similarity">
    <text evidence="1">Belongs to the ATP-dependent AMP-binding enzyme family.</text>
</comment>